<dbReference type="InterPro" id="IPR004625">
    <property type="entry name" value="PyrdxlKinase"/>
</dbReference>
<dbReference type="GO" id="GO:0005524">
    <property type="term" value="F:ATP binding"/>
    <property type="evidence" value="ECO:0007669"/>
    <property type="project" value="UniProtKB-KW"/>
</dbReference>
<dbReference type="Proteomes" id="UP000316196">
    <property type="component" value="Unassembled WGS sequence"/>
</dbReference>
<dbReference type="GO" id="GO:0008478">
    <property type="term" value="F:pyridoxal kinase activity"/>
    <property type="evidence" value="ECO:0007669"/>
    <property type="project" value="UniProtKB-EC"/>
</dbReference>
<dbReference type="InterPro" id="IPR013749">
    <property type="entry name" value="PM/HMP-P_kinase-1"/>
</dbReference>
<gene>
    <name evidence="7" type="ORF">FB460_0148</name>
</gene>
<feature type="domain" description="Pyridoxamine kinase/Phosphomethylpyrimidine kinase" evidence="6">
    <location>
        <begin position="92"/>
        <end position="256"/>
    </location>
</feature>
<proteinExistence type="predicted"/>
<dbReference type="NCBIfam" id="TIGR00687">
    <property type="entry name" value="pyridox_kin"/>
    <property type="match status" value="1"/>
</dbReference>
<dbReference type="PANTHER" id="PTHR10534">
    <property type="entry name" value="PYRIDOXAL KINASE"/>
    <property type="match status" value="1"/>
</dbReference>
<evidence type="ECO:0000256" key="1">
    <source>
        <dbReference type="ARBA" id="ARBA00012104"/>
    </source>
</evidence>
<evidence type="ECO:0000259" key="6">
    <source>
        <dbReference type="Pfam" id="PF08543"/>
    </source>
</evidence>
<evidence type="ECO:0000313" key="8">
    <source>
        <dbReference type="Proteomes" id="UP000316196"/>
    </source>
</evidence>
<keyword evidence="4 7" id="KW-0418">Kinase</keyword>
<evidence type="ECO:0000256" key="2">
    <source>
        <dbReference type="ARBA" id="ARBA00022679"/>
    </source>
</evidence>
<keyword evidence="3" id="KW-0547">Nucleotide-binding</keyword>
<dbReference type="InterPro" id="IPR029056">
    <property type="entry name" value="Ribokinase-like"/>
</dbReference>
<dbReference type="EC" id="2.7.1.35" evidence="1"/>
<dbReference type="RefSeq" id="WP_142092234.1">
    <property type="nucleotide sequence ID" value="NZ_BAAAMD010000003.1"/>
</dbReference>
<dbReference type="AlphaFoldDB" id="A0A542ZPT7"/>
<evidence type="ECO:0000256" key="3">
    <source>
        <dbReference type="ARBA" id="ARBA00022741"/>
    </source>
</evidence>
<dbReference type="SUPFAM" id="SSF53613">
    <property type="entry name" value="Ribokinase-like"/>
    <property type="match status" value="1"/>
</dbReference>
<keyword evidence="5" id="KW-0067">ATP-binding</keyword>
<dbReference type="GO" id="GO:0009443">
    <property type="term" value="P:pyridoxal 5'-phosphate salvage"/>
    <property type="evidence" value="ECO:0007669"/>
    <property type="project" value="InterPro"/>
</dbReference>
<dbReference type="OrthoDB" id="9800808at2"/>
<reference evidence="7 8" key="1">
    <citation type="submission" date="2019-06" db="EMBL/GenBank/DDBJ databases">
        <title>Sequencing the genomes of 1000 actinobacteria strains.</title>
        <authorList>
            <person name="Klenk H.-P."/>
        </authorList>
    </citation>
    <scope>NUCLEOTIDE SEQUENCE [LARGE SCALE GENOMIC DNA]</scope>
    <source>
        <strain evidence="7 8">DSM 8251</strain>
    </source>
</reference>
<protein>
    <recommendedName>
        <fullName evidence="1">pyridoxal kinase</fullName>
        <ecNumber evidence="1">2.7.1.35</ecNumber>
    </recommendedName>
</protein>
<keyword evidence="8" id="KW-1185">Reference proteome</keyword>
<evidence type="ECO:0000256" key="4">
    <source>
        <dbReference type="ARBA" id="ARBA00022777"/>
    </source>
</evidence>
<evidence type="ECO:0000313" key="7">
    <source>
        <dbReference type="EMBL" id="TQL62374.1"/>
    </source>
</evidence>
<organism evidence="7 8">
    <name type="scientific">Propioniferax innocua</name>
    <dbReference type="NCBI Taxonomy" id="1753"/>
    <lineage>
        <taxon>Bacteria</taxon>
        <taxon>Bacillati</taxon>
        <taxon>Actinomycetota</taxon>
        <taxon>Actinomycetes</taxon>
        <taxon>Propionibacteriales</taxon>
        <taxon>Propionibacteriaceae</taxon>
        <taxon>Propioniferax</taxon>
    </lineage>
</organism>
<name>A0A542ZPT7_9ACTN</name>
<dbReference type="EMBL" id="VFOR01000001">
    <property type="protein sequence ID" value="TQL62374.1"/>
    <property type="molecule type" value="Genomic_DNA"/>
</dbReference>
<dbReference type="CDD" id="cd01173">
    <property type="entry name" value="pyridoxal_pyridoxamine_kinase"/>
    <property type="match status" value="1"/>
</dbReference>
<dbReference type="Pfam" id="PF08543">
    <property type="entry name" value="Phos_pyr_kin"/>
    <property type="match status" value="1"/>
</dbReference>
<accession>A0A542ZPT7</accession>
<sequence>MTTVLSIQSHVAYGHAGNSAAVFPLQRRGVDVWPVHTVCFSNHTGYEDWAGPLLPAGEISEIIDGIDRRGGLARLDAVLSGYQGGEDVGASIVRAVDLAKERNPAALYCCDPVMGDVGAGFYVGPGIPEFLRDRVVPRADIVTPNHFELEFLAGRSLTRLDEVLEAAAHLRDQGPSTILVTSVRTTDVADHEVAMVAVDAEGAWRVVTPAFDRNFTGSGDLTSAVFLSEILAGHELREALGTTASAVYGVLKATVAADSSELVLVGAQDEIAQPGTTFEVTAV</sequence>
<evidence type="ECO:0000256" key="5">
    <source>
        <dbReference type="ARBA" id="ARBA00022840"/>
    </source>
</evidence>
<dbReference type="GO" id="GO:0005829">
    <property type="term" value="C:cytosol"/>
    <property type="evidence" value="ECO:0007669"/>
    <property type="project" value="TreeGrafter"/>
</dbReference>
<comment type="caution">
    <text evidence="7">The sequence shown here is derived from an EMBL/GenBank/DDBJ whole genome shotgun (WGS) entry which is preliminary data.</text>
</comment>
<keyword evidence="2" id="KW-0808">Transferase</keyword>
<dbReference type="Gene3D" id="3.40.1190.20">
    <property type="match status" value="1"/>
</dbReference>
<dbReference type="PANTHER" id="PTHR10534:SF2">
    <property type="entry name" value="PYRIDOXAL KINASE"/>
    <property type="match status" value="1"/>
</dbReference>
<dbReference type="NCBIfam" id="NF004398">
    <property type="entry name" value="PRK05756.1"/>
    <property type="match status" value="1"/>
</dbReference>